<name>A0A952FKV7_9PROT</name>
<dbReference type="EMBL" id="JAEKLZ010000112">
    <property type="protein sequence ID" value="MBW8724514.1"/>
    <property type="molecule type" value="Genomic_DNA"/>
</dbReference>
<proteinExistence type="predicted"/>
<dbReference type="PANTHER" id="PTHR46825:SF7">
    <property type="entry name" value="D-ALANYL-D-ALANINE CARBOXYPEPTIDASE"/>
    <property type="match status" value="1"/>
</dbReference>
<organism evidence="2 3">
    <name type="scientific">Inquilinus limosus</name>
    <dbReference type="NCBI Taxonomy" id="171674"/>
    <lineage>
        <taxon>Bacteria</taxon>
        <taxon>Pseudomonadati</taxon>
        <taxon>Pseudomonadota</taxon>
        <taxon>Alphaproteobacteria</taxon>
        <taxon>Rhodospirillales</taxon>
        <taxon>Rhodospirillaceae</taxon>
        <taxon>Inquilinus</taxon>
    </lineage>
</organism>
<gene>
    <name evidence="2" type="ORF">JF625_05070</name>
</gene>
<dbReference type="InterPro" id="IPR050491">
    <property type="entry name" value="AmpC-like"/>
</dbReference>
<evidence type="ECO:0000313" key="3">
    <source>
        <dbReference type="Proteomes" id="UP000700706"/>
    </source>
</evidence>
<dbReference type="SUPFAM" id="SSF56601">
    <property type="entry name" value="beta-lactamase/transpeptidase-like"/>
    <property type="match status" value="1"/>
</dbReference>
<feature type="domain" description="Beta-lactamase-related" evidence="1">
    <location>
        <begin position="12"/>
        <end position="349"/>
    </location>
</feature>
<dbReference type="Proteomes" id="UP000700706">
    <property type="component" value="Unassembled WGS sequence"/>
</dbReference>
<accession>A0A952FKV7</accession>
<comment type="caution">
    <text evidence="2">The sequence shown here is derived from an EMBL/GenBank/DDBJ whole genome shotgun (WGS) entry which is preliminary data.</text>
</comment>
<dbReference type="PANTHER" id="PTHR46825">
    <property type="entry name" value="D-ALANYL-D-ALANINE-CARBOXYPEPTIDASE/ENDOPEPTIDASE AMPH"/>
    <property type="match status" value="1"/>
</dbReference>
<protein>
    <submittedName>
        <fullName evidence="2">Beta-lactamase family protein</fullName>
    </submittedName>
</protein>
<dbReference type="Gene3D" id="3.40.710.10">
    <property type="entry name" value="DD-peptidase/beta-lactamase superfamily"/>
    <property type="match status" value="1"/>
</dbReference>
<sequence>MSGDLQARMQGILDAFVAQGIVGASAAVVAGGGVPVAAVAGLADRERGIPVSPSYLFKNGSCTKTFVAATLMRLARAGTVRLDDPAARWFPDLPKGDRIRVRDLVNHRSGLPEFEFDMPMTPGLQWTPQAIIDLAFRARPQDEPHRVASYSNTGYVLAGMMIEAATGDTLAGQIRRQVLQPLGLSDSFCAAGEPFPEERLARGHYHRPPPAGGAALSLEQGGEMWAMDGILPYSDDLQDSTDIFPFSGAYAAGDMVSTAGDMALFLDGLFGGRLFEAEWLAQMADDRWPVGFPGTRMRESGAGLFLSAYAGRLTLGHQGSIPGYVSLMQHHRDSGVSAALLTNTGSGNRLSVQASGLHDAFDRILEAALA</sequence>
<evidence type="ECO:0000313" key="2">
    <source>
        <dbReference type="EMBL" id="MBW8724514.1"/>
    </source>
</evidence>
<dbReference type="InterPro" id="IPR012338">
    <property type="entry name" value="Beta-lactam/transpept-like"/>
</dbReference>
<evidence type="ECO:0000259" key="1">
    <source>
        <dbReference type="Pfam" id="PF00144"/>
    </source>
</evidence>
<dbReference type="AlphaFoldDB" id="A0A952FKV7"/>
<reference evidence="2" key="1">
    <citation type="submission" date="2020-06" db="EMBL/GenBank/DDBJ databases">
        <title>Stable isotope informed genome-resolved metagenomics uncovers potential trophic interactions in rhizosphere soil.</title>
        <authorList>
            <person name="Starr E.P."/>
            <person name="Shi S."/>
            <person name="Blazewicz S.J."/>
            <person name="Koch B.J."/>
            <person name="Probst A.J."/>
            <person name="Hungate B.A."/>
            <person name="Pett-Ridge J."/>
            <person name="Firestone M.K."/>
            <person name="Banfield J.F."/>
        </authorList>
    </citation>
    <scope>NUCLEOTIDE SEQUENCE</scope>
    <source>
        <strain evidence="2">YM_69_17</strain>
    </source>
</reference>
<dbReference type="Pfam" id="PF00144">
    <property type="entry name" value="Beta-lactamase"/>
    <property type="match status" value="1"/>
</dbReference>
<dbReference type="InterPro" id="IPR001466">
    <property type="entry name" value="Beta-lactam-related"/>
</dbReference>